<sequence length="87" mass="9394">MRLSSCPTAAAPDTVCEPLFCPFPCRCGEQAPRKMPAGAPWARLKSRFTPRARLERSRSFLPAFGTLGALGGARCAQTTRNTLGLLQ</sequence>
<dbReference type="EMBL" id="JANPWB010000009">
    <property type="protein sequence ID" value="KAJ1149597.1"/>
    <property type="molecule type" value="Genomic_DNA"/>
</dbReference>
<evidence type="ECO:0000313" key="1">
    <source>
        <dbReference type="EMBL" id="KAJ1149597.1"/>
    </source>
</evidence>
<comment type="caution">
    <text evidence="1">The sequence shown here is derived from an EMBL/GenBank/DDBJ whole genome shotgun (WGS) entry which is preliminary data.</text>
</comment>
<evidence type="ECO:0000313" key="2">
    <source>
        <dbReference type="Proteomes" id="UP001066276"/>
    </source>
</evidence>
<name>A0AAV7RD88_PLEWA</name>
<gene>
    <name evidence="1" type="ORF">NDU88_002404</name>
</gene>
<proteinExistence type="predicted"/>
<dbReference type="AlphaFoldDB" id="A0AAV7RD88"/>
<keyword evidence="2" id="KW-1185">Reference proteome</keyword>
<accession>A0AAV7RD88</accession>
<organism evidence="1 2">
    <name type="scientific">Pleurodeles waltl</name>
    <name type="common">Iberian ribbed newt</name>
    <dbReference type="NCBI Taxonomy" id="8319"/>
    <lineage>
        <taxon>Eukaryota</taxon>
        <taxon>Metazoa</taxon>
        <taxon>Chordata</taxon>
        <taxon>Craniata</taxon>
        <taxon>Vertebrata</taxon>
        <taxon>Euteleostomi</taxon>
        <taxon>Amphibia</taxon>
        <taxon>Batrachia</taxon>
        <taxon>Caudata</taxon>
        <taxon>Salamandroidea</taxon>
        <taxon>Salamandridae</taxon>
        <taxon>Pleurodelinae</taxon>
        <taxon>Pleurodeles</taxon>
    </lineage>
</organism>
<dbReference type="Proteomes" id="UP001066276">
    <property type="component" value="Chromosome 5"/>
</dbReference>
<reference evidence="1" key="1">
    <citation type="journal article" date="2022" name="bioRxiv">
        <title>Sequencing and chromosome-scale assembly of the giantPleurodeles waltlgenome.</title>
        <authorList>
            <person name="Brown T."/>
            <person name="Elewa A."/>
            <person name="Iarovenko S."/>
            <person name="Subramanian E."/>
            <person name="Araus A.J."/>
            <person name="Petzold A."/>
            <person name="Susuki M."/>
            <person name="Suzuki K.-i.T."/>
            <person name="Hayashi T."/>
            <person name="Toyoda A."/>
            <person name="Oliveira C."/>
            <person name="Osipova E."/>
            <person name="Leigh N.D."/>
            <person name="Simon A."/>
            <person name="Yun M.H."/>
        </authorList>
    </citation>
    <scope>NUCLEOTIDE SEQUENCE</scope>
    <source>
        <strain evidence="1">20211129_DDA</strain>
        <tissue evidence="1">Liver</tissue>
    </source>
</reference>
<protein>
    <submittedName>
        <fullName evidence="1">Uncharacterized protein</fullName>
    </submittedName>
</protein>